<dbReference type="OrthoDB" id="5570141at2"/>
<evidence type="ECO:0000313" key="3">
    <source>
        <dbReference type="EMBL" id="OAI10501.1"/>
    </source>
</evidence>
<dbReference type="Proteomes" id="UP000077857">
    <property type="component" value="Unassembled WGS sequence"/>
</dbReference>
<evidence type="ECO:0008006" key="5">
    <source>
        <dbReference type="Google" id="ProtNLM"/>
    </source>
</evidence>
<accession>A0A177MY04</accession>
<organism evidence="3 4">
    <name type="scientific">Methylomonas koyamae</name>
    <dbReference type="NCBI Taxonomy" id="702114"/>
    <lineage>
        <taxon>Bacteria</taxon>
        <taxon>Pseudomonadati</taxon>
        <taxon>Pseudomonadota</taxon>
        <taxon>Gammaproteobacteria</taxon>
        <taxon>Methylococcales</taxon>
        <taxon>Methylococcaceae</taxon>
        <taxon>Methylomonas</taxon>
    </lineage>
</organism>
<proteinExistence type="predicted"/>
<dbReference type="EMBL" id="LUUJ01000134">
    <property type="protein sequence ID" value="OAI10501.1"/>
    <property type="molecule type" value="Genomic_DNA"/>
</dbReference>
<name>A0A177MY04_9GAMM</name>
<feature type="region of interest" description="Disordered" evidence="1">
    <location>
        <begin position="80"/>
        <end position="113"/>
    </location>
</feature>
<feature type="chain" id="PRO_5008068589" description="Low-complexity protein" evidence="2">
    <location>
        <begin position="29"/>
        <end position="113"/>
    </location>
</feature>
<sequence>MKKLNKTPLAVAMGASLLPTLAGGIAQADSNPFALSELSSGYMVTAEAKPEAGADKMKDGACGEGKCGAAMMKKSTDTKAATEGKCAGNKPAPAADKAAEGKKMEGNCGANMK</sequence>
<feature type="signal peptide" evidence="2">
    <location>
        <begin position="1"/>
        <end position="28"/>
    </location>
</feature>
<dbReference type="AlphaFoldDB" id="A0A177MY04"/>
<reference evidence="3 4" key="1">
    <citation type="submission" date="2016-03" db="EMBL/GenBank/DDBJ databases">
        <authorList>
            <person name="Ploux O."/>
        </authorList>
    </citation>
    <scope>NUCLEOTIDE SEQUENCE [LARGE SCALE GENOMIC DNA]</scope>
    <source>
        <strain evidence="3 4">R-45378</strain>
    </source>
</reference>
<evidence type="ECO:0000256" key="2">
    <source>
        <dbReference type="SAM" id="SignalP"/>
    </source>
</evidence>
<evidence type="ECO:0000313" key="4">
    <source>
        <dbReference type="Proteomes" id="UP000077857"/>
    </source>
</evidence>
<protein>
    <recommendedName>
        <fullName evidence="5">Low-complexity protein</fullName>
    </recommendedName>
</protein>
<dbReference type="RefSeq" id="WP_054758189.1">
    <property type="nucleotide sequence ID" value="NZ_AP019777.1"/>
</dbReference>
<evidence type="ECO:0000256" key="1">
    <source>
        <dbReference type="SAM" id="MobiDB-lite"/>
    </source>
</evidence>
<keyword evidence="2" id="KW-0732">Signal</keyword>
<gene>
    <name evidence="3" type="ORF">A1507_04255</name>
</gene>
<comment type="caution">
    <text evidence="3">The sequence shown here is derived from an EMBL/GenBank/DDBJ whole genome shotgun (WGS) entry which is preliminary data.</text>
</comment>